<dbReference type="InterPro" id="IPR017451">
    <property type="entry name" value="F-box-assoc_interact_dom"/>
</dbReference>
<name>A0AAV8T9U5_9ROSI</name>
<dbReference type="InterPro" id="IPR050796">
    <property type="entry name" value="SCF_F-box_component"/>
</dbReference>
<protein>
    <recommendedName>
        <fullName evidence="1">F-box domain-containing protein</fullName>
    </recommendedName>
</protein>
<dbReference type="Pfam" id="PF07734">
    <property type="entry name" value="FBA_1"/>
    <property type="match status" value="1"/>
</dbReference>
<dbReference type="EMBL" id="JAIWQS010000005">
    <property type="protein sequence ID" value="KAJ8763453.1"/>
    <property type="molecule type" value="Genomic_DNA"/>
</dbReference>
<organism evidence="2 3">
    <name type="scientific">Erythroxylum novogranatense</name>
    <dbReference type="NCBI Taxonomy" id="1862640"/>
    <lineage>
        <taxon>Eukaryota</taxon>
        <taxon>Viridiplantae</taxon>
        <taxon>Streptophyta</taxon>
        <taxon>Embryophyta</taxon>
        <taxon>Tracheophyta</taxon>
        <taxon>Spermatophyta</taxon>
        <taxon>Magnoliopsida</taxon>
        <taxon>eudicotyledons</taxon>
        <taxon>Gunneridae</taxon>
        <taxon>Pentapetalae</taxon>
        <taxon>rosids</taxon>
        <taxon>fabids</taxon>
        <taxon>Malpighiales</taxon>
        <taxon>Erythroxylaceae</taxon>
        <taxon>Erythroxylum</taxon>
    </lineage>
</organism>
<evidence type="ECO:0000259" key="1">
    <source>
        <dbReference type="SMART" id="SM00256"/>
    </source>
</evidence>
<dbReference type="InterPro" id="IPR006527">
    <property type="entry name" value="F-box-assoc_dom_typ1"/>
</dbReference>
<keyword evidence="3" id="KW-1185">Reference proteome</keyword>
<evidence type="ECO:0000313" key="2">
    <source>
        <dbReference type="EMBL" id="KAJ8763453.1"/>
    </source>
</evidence>
<dbReference type="NCBIfam" id="TIGR01640">
    <property type="entry name" value="F_box_assoc_1"/>
    <property type="match status" value="1"/>
</dbReference>
<feature type="domain" description="F-box" evidence="1">
    <location>
        <begin position="16"/>
        <end position="56"/>
    </location>
</feature>
<dbReference type="SUPFAM" id="SSF81383">
    <property type="entry name" value="F-box domain"/>
    <property type="match status" value="1"/>
</dbReference>
<comment type="caution">
    <text evidence="2">The sequence shown here is derived from an EMBL/GenBank/DDBJ whole genome shotgun (WGS) entry which is preliminary data.</text>
</comment>
<dbReference type="Pfam" id="PF00646">
    <property type="entry name" value="F-box"/>
    <property type="match status" value="1"/>
</dbReference>
<dbReference type="AlphaFoldDB" id="A0AAV8T9U5"/>
<accession>A0AAV8T9U5</accession>
<proteinExistence type="predicted"/>
<evidence type="ECO:0000313" key="3">
    <source>
        <dbReference type="Proteomes" id="UP001159364"/>
    </source>
</evidence>
<dbReference type="InterPro" id="IPR036047">
    <property type="entry name" value="F-box-like_dom_sf"/>
</dbReference>
<sequence length="379" mass="43584">MILEGRERASHSSVSITEETIEEILLRLAVKSVVRFRCVSKSWKSLFHNSSFIFKHTTIAINRSRKNHTLLTTNGKHRSDIEYRKYSEKDDSFVCQEIFSTPPIIKWDGNDQQQCCGGLIYLSFPRGDCVLWNPVLRKQFRVPDPVPYVSSRRTVGLWYDENKNDYKMIYLDHEAKTTKVYELSKNEWRGIATTPPGNIFSARPVFVHGSLHWIGVKRLTYYWFVVVFDTSSEVFKEMELPFSCVLIGKTFPLIMLAQLGDSLSFIYGTANPAVWDIWRMREYGVSASWIKHFTINMGYRVLSPSRSGIALTLRKVNEIIAVVGKEVLVFNVHNETPVSCHSFDSPLNSVDYRFDFAETLALLDYPLVNIDESTDESSA</sequence>
<dbReference type="Proteomes" id="UP001159364">
    <property type="component" value="Linkage Group LG05"/>
</dbReference>
<gene>
    <name evidence="2" type="ORF">K2173_002336</name>
</gene>
<dbReference type="CDD" id="cd22157">
    <property type="entry name" value="F-box_AtFBW1-like"/>
    <property type="match status" value="1"/>
</dbReference>
<dbReference type="InterPro" id="IPR001810">
    <property type="entry name" value="F-box_dom"/>
</dbReference>
<dbReference type="Gene3D" id="1.20.1280.50">
    <property type="match status" value="1"/>
</dbReference>
<dbReference type="SMART" id="SM00256">
    <property type="entry name" value="FBOX"/>
    <property type="match status" value="1"/>
</dbReference>
<reference evidence="2 3" key="1">
    <citation type="submission" date="2021-09" db="EMBL/GenBank/DDBJ databases">
        <title>Genomic insights and catalytic innovation underlie evolution of tropane alkaloids biosynthesis.</title>
        <authorList>
            <person name="Wang Y.-J."/>
            <person name="Tian T."/>
            <person name="Huang J.-P."/>
            <person name="Huang S.-X."/>
        </authorList>
    </citation>
    <scope>NUCLEOTIDE SEQUENCE [LARGE SCALE GENOMIC DNA]</scope>
    <source>
        <strain evidence="2">KIB-2018</strain>
        <tissue evidence="2">Leaf</tissue>
    </source>
</reference>
<dbReference type="PANTHER" id="PTHR31672">
    <property type="entry name" value="BNACNNG10540D PROTEIN"/>
    <property type="match status" value="1"/>
</dbReference>
<dbReference type="PANTHER" id="PTHR31672:SF10">
    <property type="entry name" value="F-BOX DOMAIN-CONTAINING PROTEIN"/>
    <property type="match status" value="1"/>
</dbReference>